<evidence type="ECO:0000259" key="10">
    <source>
        <dbReference type="PROSITE" id="PS50850"/>
    </source>
</evidence>
<evidence type="ECO:0000313" key="13">
    <source>
        <dbReference type="Proteomes" id="UP000044602"/>
    </source>
</evidence>
<gene>
    <name evidence="12" type="ORF">BN1708_006151</name>
    <name evidence="11" type="ORF">BN1723_003703</name>
</gene>
<dbReference type="NCBIfam" id="TIGR00879">
    <property type="entry name" value="SP"/>
    <property type="match status" value="1"/>
</dbReference>
<dbReference type="InterPro" id="IPR036259">
    <property type="entry name" value="MFS_trans_sf"/>
</dbReference>
<comment type="similarity">
    <text evidence="2 7">Belongs to the major facilitator superfamily. Sugar transporter (TC 2.A.1.1) family.</text>
</comment>
<feature type="transmembrane region" description="Helical" evidence="9">
    <location>
        <begin position="357"/>
        <end position="380"/>
    </location>
</feature>
<dbReference type="FunFam" id="1.20.1250.20:FF:000078">
    <property type="entry name" value="MFS maltose transporter, putative"/>
    <property type="match status" value="1"/>
</dbReference>
<organism evidence="12 13">
    <name type="scientific">Verticillium longisporum</name>
    <name type="common">Verticillium dahliae var. longisporum</name>
    <dbReference type="NCBI Taxonomy" id="100787"/>
    <lineage>
        <taxon>Eukaryota</taxon>
        <taxon>Fungi</taxon>
        <taxon>Dikarya</taxon>
        <taxon>Ascomycota</taxon>
        <taxon>Pezizomycotina</taxon>
        <taxon>Sordariomycetes</taxon>
        <taxon>Hypocreomycetidae</taxon>
        <taxon>Glomerellales</taxon>
        <taxon>Plectosphaerellaceae</taxon>
        <taxon>Verticillium</taxon>
    </lineage>
</organism>
<feature type="transmembrane region" description="Helical" evidence="9">
    <location>
        <begin position="461"/>
        <end position="479"/>
    </location>
</feature>
<evidence type="ECO:0000256" key="2">
    <source>
        <dbReference type="ARBA" id="ARBA00010992"/>
    </source>
</evidence>
<dbReference type="Proteomes" id="UP000044602">
    <property type="component" value="Unassembled WGS sequence"/>
</dbReference>
<evidence type="ECO:0000313" key="11">
    <source>
        <dbReference type="EMBL" id="CRK30953.1"/>
    </source>
</evidence>
<dbReference type="GO" id="GO:0005351">
    <property type="term" value="F:carbohydrate:proton symporter activity"/>
    <property type="evidence" value="ECO:0007669"/>
    <property type="project" value="TreeGrafter"/>
</dbReference>
<dbReference type="PROSITE" id="PS50850">
    <property type="entry name" value="MFS"/>
    <property type="match status" value="1"/>
</dbReference>
<dbReference type="AlphaFoldDB" id="A0A0G4MHR7"/>
<feature type="transmembrane region" description="Helical" evidence="9">
    <location>
        <begin position="141"/>
        <end position="160"/>
    </location>
</feature>
<dbReference type="PANTHER" id="PTHR48022:SF83">
    <property type="entry name" value="MAJOR FACILITATOR SUPERFAMILY (MFS) PROFILE DOMAIN-CONTAINING PROTEIN"/>
    <property type="match status" value="1"/>
</dbReference>
<dbReference type="Gene3D" id="1.20.1250.20">
    <property type="entry name" value="MFS general substrate transporter like domains"/>
    <property type="match status" value="1"/>
</dbReference>
<dbReference type="Pfam" id="PF00083">
    <property type="entry name" value="Sugar_tr"/>
    <property type="match status" value="1"/>
</dbReference>
<dbReference type="PANTHER" id="PTHR48022">
    <property type="entry name" value="PLASTIDIC GLUCOSE TRANSPORTER 4"/>
    <property type="match status" value="1"/>
</dbReference>
<name>A0A0G4MHR7_VERLO</name>
<accession>A0A0G4MHR7</accession>
<feature type="transmembrane region" description="Helical" evidence="9">
    <location>
        <begin position="235"/>
        <end position="252"/>
    </location>
</feature>
<keyword evidence="3 7" id="KW-0813">Transport</keyword>
<feature type="transmembrane region" description="Helical" evidence="9">
    <location>
        <begin position="415"/>
        <end position="440"/>
    </location>
</feature>
<dbReference type="EMBL" id="CVQI01023335">
    <property type="protein sequence ID" value="CRK30953.1"/>
    <property type="molecule type" value="Genomic_DNA"/>
</dbReference>
<dbReference type="InterPro" id="IPR005828">
    <property type="entry name" value="MFS_sugar_transport-like"/>
</dbReference>
<feature type="transmembrane region" description="Helical" evidence="9">
    <location>
        <begin position="491"/>
        <end position="510"/>
    </location>
</feature>
<feature type="transmembrane region" description="Helical" evidence="9">
    <location>
        <begin position="200"/>
        <end position="223"/>
    </location>
</feature>
<feature type="region of interest" description="Disordered" evidence="8">
    <location>
        <begin position="548"/>
        <end position="583"/>
    </location>
</feature>
<feature type="transmembrane region" description="Helical" evidence="9">
    <location>
        <begin position="167"/>
        <end position="188"/>
    </location>
</feature>
<dbReference type="InterPro" id="IPR005829">
    <property type="entry name" value="Sugar_transporter_CS"/>
</dbReference>
<reference evidence="13 14" key="1">
    <citation type="submission" date="2015-05" db="EMBL/GenBank/DDBJ databases">
        <authorList>
            <person name="Fogelqvist Johan"/>
        </authorList>
    </citation>
    <scope>NUCLEOTIDE SEQUENCE [LARGE SCALE GENOMIC DNA]</scope>
    <source>
        <strain evidence="12">VL1</strain>
        <strain evidence="11">VL2</strain>
    </source>
</reference>
<evidence type="ECO:0000256" key="9">
    <source>
        <dbReference type="SAM" id="Phobius"/>
    </source>
</evidence>
<dbReference type="InterPro" id="IPR050360">
    <property type="entry name" value="MFS_Sugar_Transporters"/>
</dbReference>
<dbReference type="InterPro" id="IPR020846">
    <property type="entry name" value="MFS_dom"/>
</dbReference>
<feature type="transmembrane region" description="Helical" evidence="9">
    <location>
        <begin position="61"/>
        <end position="88"/>
    </location>
</feature>
<feature type="domain" description="Major facilitator superfamily (MFS) profile" evidence="10">
    <location>
        <begin position="64"/>
        <end position="513"/>
    </location>
</feature>
<evidence type="ECO:0000256" key="5">
    <source>
        <dbReference type="ARBA" id="ARBA00022989"/>
    </source>
</evidence>
<evidence type="ECO:0000256" key="6">
    <source>
        <dbReference type="ARBA" id="ARBA00023136"/>
    </source>
</evidence>
<evidence type="ECO:0000256" key="4">
    <source>
        <dbReference type="ARBA" id="ARBA00022692"/>
    </source>
</evidence>
<keyword evidence="13" id="KW-1185">Reference proteome</keyword>
<feature type="transmembrane region" description="Helical" evidence="9">
    <location>
        <begin position="115"/>
        <end position="135"/>
    </location>
</feature>
<dbReference type="PROSITE" id="PS00217">
    <property type="entry name" value="SUGAR_TRANSPORT_2"/>
    <property type="match status" value="1"/>
</dbReference>
<comment type="subcellular location">
    <subcellularLocation>
        <location evidence="1">Membrane</location>
        <topology evidence="1">Multi-pass membrane protein</topology>
    </subcellularLocation>
</comment>
<dbReference type="STRING" id="100787.A0A0G4MHR7"/>
<dbReference type="SMR" id="A0A0G4MHR7"/>
<evidence type="ECO:0000313" key="14">
    <source>
        <dbReference type="Proteomes" id="UP000045706"/>
    </source>
</evidence>
<dbReference type="Proteomes" id="UP000045706">
    <property type="component" value="Unassembled WGS sequence"/>
</dbReference>
<keyword evidence="5 9" id="KW-1133">Transmembrane helix</keyword>
<evidence type="ECO:0000313" key="12">
    <source>
        <dbReference type="EMBL" id="CRK33776.1"/>
    </source>
</evidence>
<dbReference type="GO" id="GO:0016020">
    <property type="term" value="C:membrane"/>
    <property type="evidence" value="ECO:0007669"/>
    <property type="project" value="UniProtKB-SubCell"/>
</dbReference>
<keyword evidence="6 9" id="KW-0472">Membrane</keyword>
<dbReference type="InterPro" id="IPR003663">
    <property type="entry name" value="Sugar/inositol_transpt"/>
</dbReference>
<evidence type="ECO:0000256" key="1">
    <source>
        <dbReference type="ARBA" id="ARBA00004141"/>
    </source>
</evidence>
<evidence type="ECO:0000256" key="3">
    <source>
        <dbReference type="ARBA" id="ARBA00022448"/>
    </source>
</evidence>
<feature type="transmembrane region" description="Helical" evidence="9">
    <location>
        <begin position="387"/>
        <end position="409"/>
    </location>
</feature>
<keyword evidence="4 9" id="KW-0812">Transmembrane</keyword>
<protein>
    <recommendedName>
        <fullName evidence="10">Major facilitator superfamily (MFS) profile domain-containing protein</fullName>
    </recommendedName>
</protein>
<feature type="compositionally biased region" description="Polar residues" evidence="8">
    <location>
        <begin position="548"/>
        <end position="577"/>
    </location>
</feature>
<dbReference type="SUPFAM" id="SSF103473">
    <property type="entry name" value="MFS general substrate transporter"/>
    <property type="match status" value="1"/>
</dbReference>
<evidence type="ECO:0000256" key="7">
    <source>
        <dbReference type="RuleBase" id="RU003346"/>
    </source>
</evidence>
<proteinExistence type="inferred from homology"/>
<sequence length="583" mass="64777">MASPNNEKNPTDIEIERGPDNTAAFADAGLDSKVLSSAAQEGTDAEHSYGFVQGMKTYKSAAFWSMAISATIIMEGYDVTLIGSFFGYPEFRRKYGEYLDEESGYQVSADWQTRFNTIGAVANIVGALLNGWATARWGHRWTIMGSLAWLTAFIFVVFFAENIETQLAGQVLCGIPWGVFATSGPAYAAEVTPLAIRGYLTAYVNLCWATGQFISAGILAGLVDKPGEMSFKIPFALQWIWPIPLGLVAFFAPESPWYLVRQGQFEKAKHSLQRLASAQHEVNHDAAVAMMIHTDKTEKEERAGVSYYDCFRGTNRRRTEIAMMSFMSQITNGGALCYSGTFFFQQVFQKTGTPDSVAYYIGLGGTGVAWVGTCISWLYIHKFGRRRIWLVGFSSLVVILWLIGILASIPNQTVALGWTQSLLCVVWLGAYSMSVGPIVYTIVAEIGSTRLRTHTVVLGRSFYYVGNIICGGILQPRMMAPGAWNWKGKTAYFWAILATLTLAWGYFRLFETKDRTFGEMDYMFQKGVPARKSSKYVIDEGDEFYHSLQQQNSKGPETTTSEYPTQADTGVNETTRVNPDLKN</sequence>
<evidence type="ECO:0000256" key="8">
    <source>
        <dbReference type="SAM" id="MobiDB-lite"/>
    </source>
</evidence>
<dbReference type="EMBL" id="CVQH01022639">
    <property type="protein sequence ID" value="CRK33776.1"/>
    <property type="molecule type" value="Genomic_DNA"/>
</dbReference>